<dbReference type="GO" id="GO:0030976">
    <property type="term" value="F:thiamine pyrophosphate binding"/>
    <property type="evidence" value="ECO:0007669"/>
    <property type="project" value="InterPro"/>
</dbReference>
<dbReference type="FunFam" id="3.30.70.20:FF:000022">
    <property type="entry name" value="Pyruvate:ferredoxin (Flavodoxin) oxidoreductase"/>
    <property type="match status" value="1"/>
</dbReference>
<feature type="site" description="Important for catalytic activity" evidence="11">
    <location>
        <position position="1024"/>
    </location>
</feature>
<evidence type="ECO:0000256" key="2">
    <source>
        <dbReference type="ARBA" id="ARBA00022448"/>
    </source>
</evidence>
<feature type="binding site" evidence="10">
    <location>
        <position position="846"/>
    </location>
    <ligand>
        <name>thiamine diphosphate</name>
        <dbReference type="ChEBI" id="CHEBI:58937"/>
    </ligand>
</feature>
<dbReference type="Pfam" id="PF01558">
    <property type="entry name" value="POR"/>
    <property type="match status" value="1"/>
</dbReference>
<evidence type="ECO:0000256" key="13">
    <source>
        <dbReference type="SAM" id="MobiDB-lite"/>
    </source>
</evidence>
<comment type="similarity">
    <text evidence="1 9">Belongs to the pyruvate:ferredoxin/flavodoxin oxidoreductase family.</text>
</comment>
<dbReference type="InterPro" id="IPR037112">
    <property type="entry name" value="Pyrv-flavodox_OxR_EKR_sf"/>
</dbReference>
<dbReference type="PIRSF" id="PIRSF000159">
    <property type="entry name" value="NifJ"/>
    <property type="match status" value="1"/>
</dbReference>
<dbReference type="GO" id="GO:0022900">
    <property type="term" value="P:electron transport chain"/>
    <property type="evidence" value="ECO:0007669"/>
    <property type="project" value="InterPro"/>
</dbReference>
<dbReference type="Proteomes" id="UP000198815">
    <property type="component" value="Unassembled WGS sequence"/>
</dbReference>
<feature type="region of interest" description="Disordered" evidence="13">
    <location>
        <begin position="1196"/>
        <end position="1217"/>
    </location>
</feature>
<feature type="binding site" evidence="10">
    <location>
        <position position="869"/>
    </location>
    <ligand>
        <name>thiamine diphosphate</name>
        <dbReference type="ChEBI" id="CHEBI:58937"/>
    </ligand>
</feature>
<evidence type="ECO:0000256" key="1">
    <source>
        <dbReference type="ARBA" id="ARBA00009032"/>
    </source>
</evidence>
<evidence type="ECO:0000256" key="5">
    <source>
        <dbReference type="ARBA" id="ARBA00022982"/>
    </source>
</evidence>
<dbReference type="InterPro" id="IPR002880">
    <property type="entry name" value="Pyrv_Fd/Flavodoxin_OxRdtase_N"/>
</dbReference>
<feature type="domain" description="4Fe-4S ferredoxin-type" evidence="14">
    <location>
        <begin position="702"/>
        <end position="731"/>
    </location>
</feature>
<feature type="site" description="Important for catalytic activity" evidence="11">
    <location>
        <position position="84"/>
    </location>
</feature>
<dbReference type="InterPro" id="IPR029061">
    <property type="entry name" value="THDP-binding"/>
</dbReference>
<evidence type="ECO:0000313" key="16">
    <source>
        <dbReference type="Proteomes" id="UP000198815"/>
    </source>
</evidence>
<feature type="binding site" evidence="10">
    <location>
        <position position="51"/>
    </location>
    <ligand>
        <name>pyruvate</name>
        <dbReference type="ChEBI" id="CHEBI:15361"/>
    </ligand>
</feature>
<proteinExistence type="inferred from homology"/>
<feature type="binding site" evidence="10">
    <location>
        <begin position="990"/>
        <end position="993"/>
    </location>
    <ligand>
        <name>thiamine diphosphate</name>
        <dbReference type="ChEBI" id="CHEBI:58937"/>
    </ligand>
</feature>
<evidence type="ECO:0000256" key="4">
    <source>
        <dbReference type="ARBA" id="ARBA00022723"/>
    </source>
</evidence>
<evidence type="ECO:0000256" key="11">
    <source>
        <dbReference type="PIRSR" id="PIRSR000159-2"/>
    </source>
</evidence>
<keyword evidence="2 9" id="KW-0813">Transport</keyword>
<dbReference type="SUPFAM" id="SSF52518">
    <property type="entry name" value="Thiamin diphosphate-binding fold (THDP-binding)"/>
    <property type="match status" value="2"/>
</dbReference>
<keyword evidence="7 12" id="KW-0408">Iron</keyword>
<dbReference type="InterPro" id="IPR011895">
    <property type="entry name" value="Pyrv_flavodox_OxRed"/>
</dbReference>
<feature type="binding site" evidence="12">
    <location>
        <position position="777"/>
    </location>
    <ligand>
        <name>[4Fe-4S] cluster</name>
        <dbReference type="ChEBI" id="CHEBI:49883"/>
        <label>1</label>
    </ligand>
</feature>
<feature type="binding site" evidence="10">
    <location>
        <position position="134"/>
    </location>
    <ligand>
        <name>pyruvate</name>
        <dbReference type="ChEBI" id="CHEBI:15361"/>
    </ligand>
</feature>
<dbReference type="OrthoDB" id="9794954at2"/>
<dbReference type="PROSITE" id="PS51379">
    <property type="entry name" value="4FE4S_FER_2"/>
    <property type="match status" value="2"/>
</dbReference>
<feature type="binding site" evidence="12">
    <location>
        <position position="844"/>
    </location>
    <ligand>
        <name>[4Fe-4S] cluster</name>
        <dbReference type="ChEBI" id="CHEBI:49883"/>
        <label>3</label>
    </ligand>
</feature>
<dbReference type="SMART" id="SM00890">
    <property type="entry name" value="EKR"/>
    <property type="match status" value="1"/>
</dbReference>
<feature type="binding site" evidence="10">
    <location>
        <position position="84"/>
    </location>
    <ligand>
        <name>thiamine diphosphate</name>
        <dbReference type="ChEBI" id="CHEBI:58937"/>
    </ligand>
</feature>
<keyword evidence="5 9" id="KW-0249">Electron transport</keyword>
<dbReference type="Pfam" id="PF17147">
    <property type="entry name" value="PFOR_II"/>
    <property type="match status" value="1"/>
</dbReference>
<comment type="cofactor">
    <cofactor evidence="12">
        <name>[4Fe-4S] cluster</name>
        <dbReference type="ChEBI" id="CHEBI:49883"/>
    </cofactor>
    <text evidence="12">Binds 3 [4Fe-4S] clusters per subunit.</text>
</comment>
<evidence type="ECO:0000256" key="7">
    <source>
        <dbReference type="ARBA" id="ARBA00023004"/>
    </source>
</evidence>
<keyword evidence="3 12" id="KW-0004">4Fe-4S</keyword>
<evidence type="ECO:0000313" key="15">
    <source>
        <dbReference type="EMBL" id="SER59619.1"/>
    </source>
</evidence>
<dbReference type="Pfam" id="PF12838">
    <property type="entry name" value="Fer4_7"/>
    <property type="match status" value="1"/>
</dbReference>
<feature type="binding site" evidence="12">
    <location>
        <position position="773"/>
    </location>
    <ligand>
        <name>[4Fe-4S] cluster</name>
        <dbReference type="ChEBI" id="CHEBI:49883"/>
        <label>2</label>
    </ligand>
</feature>
<evidence type="ECO:0000256" key="3">
    <source>
        <dbReference type="ARBA" id="ARBA00022485"/>
    </source>
</evidence>
<feature type="binding site" evidence="12">
    <location>
        <position position="869"/>
    </location>
    <ligand>
        <name>[4Fe-4S] cluster</name>
        <dbReference type="ChEBI" id="CHEBI:49883"/>
        <label>3</label>
    </ligand>
</feature>
<feature type="binding site" evidence="12">
    <location>
        <position position="717"/>
    </location>
    <ligand>
        <name>[4Fe-4S] cluster</name>
        <dbReference type="ChEBI" id="CHEBI:49883"/>
        <label>1</label>
    </ligand>
</feature>
<accession>A0A1H9QIE6</accession>
<dbReference type="PANTHER" id="PTHR32154:SF0">
    <property type="entry name" value="PYRUVATE-FLAVODOXIN OXIDOREDUCTASE-RELATED"/>
    <property type="match status" value="1"/>
</dbReference>
<dbReference type="InterPro" id="IPR050722">
    <property type="entry name" value="Pyruvate:ferred/Flavod_OxRd"/>
</dbReference>
<dbReference type="InterPro" id="IPR033412">
    <property type="entry name" value="PFOR_II"/>
</dbReference>
<dbReference type="InterPro" id="IPR011766">
    <property type="entry name" value="TPP_enzyme_TPP-bd"/>
</dbReference>
<dbReference type="PANTHER" id="PTHR32154">
    <property type="entry name" value="PYRUVATE-FLAVODOXIN OXIDOREDUCTASE-RELATED"/>
    <property type="match status" value="1"/>
</dbReference>
<feature type="binding site" evidence="12">
    <location>
        <position position="714"/>
    </location>
    <ligand>
        <name>[4Fe-4S] cluster</name>
        <dbReference type="ChEBI" id="CHEBI:49883"/>
        <label>1</label>
    </ligand>
</feature>
<protein>
    <submittedName>
        <fullName evidence="15">Pyruvate-ferredoxin/flavodoxin oxidoreductase</fullName>
    </submittedName>
</protein>
<dbReference type="FunFam" id="3.40.50.920:FF:000007">
    <property type="entry name" value="Pyruvate:ferredoxin (Flavodoxin) oxidoreductase"/>
    <property type="match status" value="1"/>
</dbReference>
<keyword evidence="6 9" id="KW-0560">Oxidoreductase</keyword>
<evidence type="ECO:0000256" key="9">
    <source>
        <dbReference type="PIRNR" id="PIRNR000159"/>
    </source>
</evidence>
<evidence type="ECO:0000256" key="10">
    <source>
        <dbReference type="PIRSR" id="PIRSR000159-1"/>
    </source>
</evidence>
<feature type="binding site" evidence="12">
    <location>
        <position position="711"/>
    </location>
    <ligand>
        <name>[4Fe-4S] cluster</name>
        <dbReference type="ChEBI" id="CHEBI:49883"/>
        <label>1</label>
    </ligand>
</feature>
<dbReference type="GO" id="GO:0016903">
    <property type="term" value="F:oxidoreductase activity, acting on the aldehyde or oxo group of donors"/>
    <property type="evidence" value="ECO:0007669"/>
    <property type="project" value="InterPro"/>
</dbReference>
<keyword evidence="8 12" id="KW-0411">Iron-sulfur</keyword>
<feature type="binding site" evidence="12">
    <location>
        <position position="1099"/>
    </location>
    <ligand>
        <name>[4Fe-4S] cluster</name>
        <dbReference type="ChEBI" id="CHEBI:49883"/>
        <label>3</label>
    </ligand>
</feature>
<feature type="binding site" evidence="12">
    <location>
        <position position="770"/>
    </location>
    <ligand>
        <name>[4Fe-4S] cluster</name>
        <dbReference type="ChEBI" id="CHEBI:49883"/>
        <label>2</label>
    </ligand>
</feature>
<feature type="site" description="Important for catalytic activity" evidence="11">
    <location>
        <position position="134"/>
    </location>
</feature>
<name>A0A1H9QIE6_9ACTN</name>
<dbReference type="Gene3D" id="4.10.780.10">
    <property type="entry name" value="Pyruvate-flavodoxin oxidoreductase, EKR domain"/>
    <property type="match status" value="1"/>
</dbReference>
<dbReference type="InterPro" id="IPR002869">
    <property type="entry name" value="Pyrv_flavodox_OxRed_cen"/>
</dbReference>
<sequence length="1217" mass="131262">MTSTVQIESTDRKAVRPLNPDTDHRETMDGNEAAARVAHLLSEVIAIYPITPSSAMAESCDQWAAAGRTNLWGAVPEVIEMQSEGGAAGALHGAVTKGVLGTSFTASQGLLLMIPNMYKIAGELTPAVIHVAARAIATQGLSIFGDHSDVMAVRQTGWAMLCASSVQEAHDFAAISHAATLRSRVPFLHFFDGFRTSHEVNTITTLAREDLAALVREEDVQAQRQRGLSPDRPVLRGTTQNPDVYFQGREAVNAYYDAVPGIVAQLMDELAARSGRQYHLADYYGAPDADRVVVVMGSAGGTLRQVVDALNSSGQRIGVLQVRLYRPFPAEQLVAALPPTVRRVAVLDRTKEPGSNGEPLFADTLMALVEHADHFEAGLPVVTGGRYGIGSKEFTPAMAKAVYDDLASPTPRSRFTVGIVDDVTHLSLPVDTGFRPADNGLSAIFFGLGSDGTVGASKNSVKIIAGEPGRYAQGYFVYDSRKSGATTVSHLRFGDAPIDAAYLLEEADFVAVHQFELLDKMPTLDLAKAGATVLINSPYGADSWAHLPVEVQQIIIDRKLDLWVIDAATIARKSGLGQRINTVMQPCYFYLSGVVAQQEAIPRIKASIEKTYGKRGRVVVERNFAAVDAAIDSLHHIAVPTAATSAVNRMAGLPDTAPEFAKRVTEIMLRGEGDLLPVSAFPVDGTWPVGTSKYEKRGIAQEIPIWDPSLCIDCGKCAISCPHAAIRVKAVPQDTLADAPAGFQTKNYRDRTLTDHQYIVQVAPDDCTGCGICVDVCPARSKREVKHKAINMEPRLEHLDVERQNFDYFLDLPEVDRTAVRHDQVKGAAQLQPLFEFSLACSGCGETPYVRTLTQLFGDRMIIANATGCSSIYGGNLPTSSYTTNADGRGPAWSNSLFEDNAEFGLGIRLAWEQQNAEARRLVAALPGLDPELVQGLLGADQGDEQGIADQRARVEQLKSALAGRHESEALRLATLADELVDKTVWIVGGDGWAYDIGSGGLDHVLASGRNVNVLVLDTEVYSNTGGQASKATPRGAAAKFAAKGKASPKKDLGMIAESYGNVYVASVAMGANPQQVVRAMLEAQAWQGPSLIIAYSTCISHGITMATSMSHQEQAVQTGYWPLYRFRPSADEDAVPLHLDYKAPSGRVSDYMAAEARFGMLMRSNPKRAEELGKLLQGDADERWRLYSQLAGLHRALPSDHDEPNTTEQTDEGKDS</sequence>
<dbReference type="AlphaFoldDB" id="A0A1H9QIE6"/>
<evidence type="ECO:0000256" key="6">
    <source>
        <dbReference type="ARBA" id="ARBA00023002"/>
    </source>
</evidence>
<dbReference type="NCBIfam" id="TIGR02176">
    <property type="entry name" value="pyruv_ox_red"/>
    <property type="match status" value="1"/>
</dbReference>
<feature type="binding site" evidence="12">
    <location>
        <position position="841"/>
    </location>
    <ligand>
        <name>[4Fe-4S] cluster</name>
        <dbReference type="ChEBI" id="CHEBI:49883"/>
        <label>3</label>
    </ligand>
</feature>
<feature type="domain" description="4Fe-4S ferredoxin-type" evidence="14">
    <location>
        <begin position="758"/>
        <end position="787"/>
    </location>
</feature>
<dbReference type="FunFam" id="3.40.50.970:FF:000012">
    <property type="entry name" value="Pyruvate:ferredoxin (Flavodoxin) oxidoreductase"/>
    <property type="match status" value="1"/>
</dbReference>
<keyword evidence="4 12" id="KW-0479">Metal-binding</keyword>
<feature type="site" description="Important for catalytic activity" evidence="11">
    <location>
        <position position="51"/>
    </location>
</feature>
<dbReference type="GO" id="GO:0000287">
    <property type="term" value="F:magnesium ion binding"/>
    <property type="evidence" value="ECO:0007669"/>
    <property type="project" value="UniProtKB-ARBA"/>
</dbReference>
<feature type="binding site" evidence="10">
    <location>
        <begin position="1019"/>
        <end position="1024"/>
    </location>
    <ligand>
        <name>thiamine diphosphate</name>
        <dbReference type="ChEBI" id="CHEBI:58937"/>
    </ligand>
</feature>
<dbReference type="PROSITE" id="PS00198">
    <property type="entry name" value="4FE4S_FER_1"/>
    <property type="match status" value="2"/>
</dbReference>
<dbReference type="CDD" id="cd07034">
    <property type="entry name" value="TPP_PYR_PFOR_IOR-alpha_like"/>
    <property type="match status" value="1"/>
</dbReference>
<feature type="binding site" evidence="12">
    <location>
        <position position="767"/>
    </location>
    <ligand>
        <name>[4Fe-4S] cluster</name>
        <dbReference type="ChEBI" id="CHEBI:49883"/>
        <label>2</label>
    </ligand>
</feature>
<dbReference type="Pfam" id="PF02775">
    <property type="entry name" value="TPP_enzyme_C"/>
    <property type="match status" value="1"/>
</dbReference>
<dbReference type="Pfam" id="PF01855">
    <property type="entry name" value="POR_N"/>
    <property type="match status" value="1"/>
</dbReference>
<dbReference type="Gene3D" id="3.40.50.970">
    <property type="match status" value="2"/>
</dbReference>
<dbReference type="GO" id="GO:0005506">
    <property type="term" value="F:iron ion binding"/>
    <property type="evidence" value="ECO:0007669"/>
    <property type="project" value="InterPro"/>
</dbReference>
<dbReference type="InterPro" id="IPR019752">
    <property type="entry name" value="Pyrv/ketoisovalerate_OxRed_cat"/>
</dbReference>
<evidence type="ECO:0000259" key="14">
    <source>
        <dbReference type="PROSITE" id="PS51379"/>
    </source>
</evidence>
<evidence type="ECO:0000256" key="8">
    <source>
        <dbReference type="ARBA" id="ARBA00023014"/>
    </source>
</evidence>
<dbReference type="GO" id="GO:0006979">
    <property type="term" value="P:response to oxidative stress"/>
    <property type="evidence" value="ECO:0007669"/>
    <property type="project" value="TreeGrafter"/>
</dbReference>
<gene>
    <name evidence="15" type="ORF">SAMN05443377_10399</name>
</gene>
<dbReference type="SUPFAM" id="SSF52922">
    <property type="entry name" value="TK C-terminal domain-like"/>
    <property type="match status" value="1"/>
</dbReference>
<dbReference type="CDD" id="cd03377">
    <property type="entry name" value="TPP_PFOR_PNO"/>
    <property type="match status" value="1"/>
</dbReference>
<dbReference type="Pfam" id="PF10371">
    <property type="entry name" value="EKR"/>
    <property type="match status" value="1"/>
</dbReference>
<dbReference type="SUPFAM" id="SSF54862">
    <property type="entry name" value="4Fe-4S ferredoxins"/>
    <property type="match status" value="1"/>
</dbReference>
<keyword evidence="15" id="KW-0670">Pyruvate</keyword>
<dbReference type="Gene3D" id="3.30.70.20">
    <property type="match status" value="1"/>
</dbReference>
<dbReference type="Gene3D" id="3.40.920.10">
    <property type="entry name" value="Pyruvate-ferredoxin oxidoreductase, PFOR, domain III"/>
    <property type="match status" value="1"/>
</dbReference>
<organism evidence="15 16">
    <name type="scientific">Propionibacterium cyclohexanicum</name>
    <dbReference type="NCBI Taxonomy" id="64702"/>
    <lineage>
        <taxon>Bacteria</taxon>
        <taxon>Bacillati</taxon>
        <taxon>Actinomycetota</taxon>
        <taxon>Actinomycetes</taxon>
        <taxon>Propionibacteriales</taxon>
        <taxon>Propionibacteriaceae</taxon>
        <taxon>Propionibacterium</taxon>
    </lineage>
</organism>
<reference evidence="15 16" key="1">
    <citation type="submission" date="2016-10" db="EMBL/GenBank/DDBJ databases">
        <authorList>
            <person name="de Groot N.N."/>
        </authorList>
    </citation>
    <scope>NUCLEOTIDE SEQUENCE [LARGE SCALE GENOMIC DNA]</scope>
    <source>
        <strain evidence="15 16">DSM 16859</strain>
    </source>
</reference>
<dbReference type="InterPro" id="IPR017900">
    <property type="entry name" value="4Fe4S_Fe_S_CS"/>
</dbReference>
<dbReference type="Gene3D" id="3.40.50.920">
    <property type="match status" value="1"/>
</dbReference>
<dbReference type="EMBL" id="FOGZ01000003">
    <property type="protein sequence ID" value="SER59619.1"/>
    <property type="molecule type" value="Genomic_DNA"/>
</dbReference>
<feature type="binding site" evidence="12">
    <location>
        <position position="721"/>
    </location>
    <ligand>
        <name>[4Fe-4S] cluster</name>
        <dbReference type="ChEBI" id="CHEBI:49883"/>
        <label>2</label>
    </ligand>
</feature>
<dbReference type="STRING" id="64702.SAMN05443377_10399"/>
<feature type="region of interest" description="Disordered" evidence="13">
    <location>
        <begin position="1"/>
        <end position="27"/>
    </location>
</feature>
<keyword evidence="16" id="KW-1185">Reference proteome</keyword>
<dbReference type="InterPro" id="IPR009014">
    <property type="entry name" value="Transketo_C/PFOR_II"/>
</dbReference>
<dbReference type="GO" id="GO:0051539">
    <property type="term" value="F:4 iron, 4 sulfur cluster binding"/>
    <property type="evidence" value="ECO:0007669"/>
    <property type="project" value="UniProtKB-KW"/>
</dbReference>
<dbReference type="InterPro" id="IPR019456">
    <property type="entry name" value="Pyrv-flavodox_OxRtase_EKR"/>
</dbReference>
<evidence type="ECO:0000256" key="12">
    <source>
        <dbReference type="PIRSR" id="PIRSR000159-50"/>
    </source>
</evidence>
<dbReference type="InterPro" id="IPR017896">
    <property type="entry name" value="4Fe4S_Fe-S-bd"/>
</dbReference>
<dbReference type="SUPFAM" id="SSF53323">
    <property type="entry name" value="Pyruvate-ferredoxin oxidoreductase, PFOR, domain III"/>
    <property type="match status" value="1"/>
</dbReference>